<evidence type="ECO:0000313" key="4">
    <source>
        <dbReference type="Proteomes" id="UP001221217"/>
    </source>
</evidence>
<dbReference type="AlphaFoldDB" id="A0AAJ1IEB0"/>
<dbReference type="Proteomes" id="UP001221217">
    <property type="component" value="Unassembled WGS sequence"/>
</dbReference>
<evidence type="ECO:0000259" key="2">
    <source>
        <dbReference type="PROSITE" id="PS51371"/>
    </source>
</evidence>
<dbReference type="Pfam" id="PF00571">
    <property type="entry name" value="CBS"/>
    <property type="match status" value="1"/>
</dbReference>
<sequence length="150" mass="17411">MKNIHLSEIIENREVISFTWEASVKDLILCQIKNWRINQFYIINDNAVLIGTISKIKIMEYLAPLYCVMENSYQEEFDKRLAELKACTLMDEEFPYLTMKQYLTEALIQMLNSGSSYLPVICEDGCLVGEVTVDDLVKVIPVREKELLYA</sequence>
<dbReference type="CDD" id="cd02205">
    <property type="entry name" value="CBS_pair_SF"/>
    <property type="match status" value="1"/>
</dbReference>
<comment type="caution">
    <text evidence="3">The sequence shown here is derived from an EMBL/GenBank/DDBJ whole genome shotgun (WGS) entry which is preliminary data.</text>
</comment>
<evidence type="ECO:0000313" key="3">
    <source>
        <dbReference type="EMBL" id="MDC7225806.1"/>
    </source>
</evidence>
<evidence type="ECO:0000256" key="1">
    <source>
        <dbReference type="PROSITE-ProRule" id="PRU00703"/>
    </source>
</evidence>
<dbReference type="EMBL" id="JAQQAL010000010">
    <property type="protein sequence ID" value="MDC7225806.1"/>
    <property type="molecule type" value="Genomic_DNA"/>
</dbReference>
<gene>
    <name evidence="3" type="ORF">PQJ61_03460</name>
</gene>
<dbReference type="PROSITE" id="PS51371">
    <property type="entry name" value="CBS"/>
    <property type="match status" value="1"/>
</dbReference>
<dbReference type="Gene3D" id="3.10.580.10">
    <property type="entry name" value="CBS-domain"/>
    <property type="match status" value="1"/>
</dbReference>
<protein>
    <submittedName>
        <fullName evidence="3">CBS domain-containing protein</fullName>
    </submittedName>
</protein>
<dbReference type="SUPFAM" id="SSF54631">
    <property type="entry name" value="CBS-domain pair"/>
    <property type="match status" value="1"/>
</dbReference>
<dbReference type="InterPro" id="IPR000644">
    <property type="entry name" value="CBS_dom"/>
</dbReference>
<organism evidence="3 4">
    <name type="scientific">Candidatus Thalassospirochaeta sargassi</name>
    <dbReference type="NCBI Taxonomy" id="3119039"/>
    <lineage>
        <taxon>Bacteria</taxon>
        <taxon>Pseudomonadati</taxon>
        <taxon>Spirochaetota</taxon>
        <taxon>Spirochaetia</taxon>
        <taxon>Spirochaetales</taxon>
        <taxon>Spirochaetaceae</taxon>
        <taxon>Candidatus Thalassospirochaeta</taxon>
    </lineage>
</organism>
<feature type="domain" description="CBS" evidence="2">
    <location>
        <begin position="90"/>
        <end position="147"/>
    </location>
</feature>
<proteinExistence type="predicted"/>
<dbReference type="InterPro" id="IPR046342">
    <property type="entry name" value="CBS_dom_sf"/>
</dbReference>
<name>A0AAJ1IEB0_9SPIO</name>
<accession>A0AAJ1IEB0</accession>
<keyword evidence="1" id="KW-0129">CBS domain</keyword>
<reference evidence="3 4" key="1">
    <citation type="submission" date="2022-12" db="EMBL/GenBank/DDBJ databases">
        <title>Metagenome assembled genome from gulf of manar.</title>
        <authorList>
            <person name="Kohli P."/>
            <person name="Pk S."/>
            <person name="Venkata Ramana C."/>
            <person name="Sasikala C."/>
        </authorList>
    </citation>
    <scope>NUCLEOTIDE SEQUENCE [LARGE SCALE GENOMIC DNA]</scope>
    <source>
        <strain evidence="3">JB008</strain>
    </source>
</reference>